<sequence length="209" mass="23743">MSQKTSKCLSDAIANLKSTEKELLQLGKLMLSADDGKLFPVDLIAIGAMKRTASNTEGFIGLVEAQNMTSARSLLRVQLDTFMRFSAIWLVDSPHDFAHEIIGGKHIRNIKDRAGNKMTDSYLVETLSKEYPWIKNVYDNLSGYIHFSAQHLFNAVEKVDDDTRTLSLVIGKEDQKYPEWSWIETVDCFTESVNIFFHYLKGWIATKNV</sequence>
<accession>A0ABT7QWJ2</accession>
<dbReference type="EMBL" id="JAQIBD010000001">
    <property type="protein sequence ID" value="MDM5271199.1"/>
    <property type="molecule type" value="Genomic_DNA"/>
</dbReference>
<reference evidence="1" key="1">
    <citation type="submission" date="2023-01" db="EMBL/GenBank/DDBJ databases">
        <title>Sulfurovum sp. zt1-1 genome assembly.</title>
        <authorList>
            <person name="Wang J."/>
        </authorList>
    </citation>
    <scope>NUCLEOTIDE SEQUENCE</scope>
    <source>
        <strain evidence="1">Zt1-1</strain>
    </source>
</reference>
<dbReference type="RefSeq" id="WP_289412523.1">
    <property type="nucleotide sequence ID" value="NZ_JAQIBD010000001.1"/>
</dbReference>
<name>A0ABT7QWJ2_9BACT</name>
<evidence type="ECO:0000313" key="2">
    <source>
        <dbReference type="Proteomes" id="UP001169069"/>
    </source>
</evidence>
<organism evidence="1 2">
    <name type="scientific">Sulfurovum zhangzhouensis</name>
    <dbReference type="NCBI Taxonomy" id="3019067"/>
    <lineage>
        <taxon>Bacteria</taxon>
        <taxon>Pseudomonadati</taxon>
        <taxon>Campylobacterota</taxon>
        <taxon>Epsilonproteobacteria</taxon>
        <taxon>Campylobacterales</taxon>
        <taxon>Sulfurovaceae</taxon>
        <taxon>Sulfurovum</taxon>
    </lineage>
</organism>
<comment type="caution">
    <text evidence="1">The sequence shown here is derived from an EMBL/GenBank/DDBJ whole genome shotgun (WGS) entry which is preliminary data.</text>
</comment>
<dbReference type="Proteomes" id="UP001169069">
    <property type="component" value="Unassembled WGS sequence"/>
</dbReference>
<protein>
    <submittedName>
        <fullName evidence="1">Uncharacterized protein</fullName>
    </submittedName>
</protein>
<gene>
    <name evidence="1" type="ORF">PGH07_03330</name>
</gene>
<keyword evidence="2" id="KW-1185">Reference proteome</keyword>
<evidence type="ECO:0000313" key="1">
    <source>
        <dbReference type="EMBL" id="MDM5271199.1"/>
    </source>
</evidence>
<proteinExistence type="predicted"/>